<evidence type="ECO:0000313" key="3">
    <source>
        <dbReference type="EMBL" id="KQC84702.1"/>
    </source>
</evidence>
<keyword evidence="1" id="KW-0472">Membrane</keyword>
<dbReference type="Proteomes" id="UP000050833">
    <property type="component" value="Unassembled WGS sequence"/>
</dbReference>
<organism evidence="3 4">
    <name type="scientific">Butyribacter intestini</name>
    <dbReference type="NCBI Taxonomy" id="1703332"/>
    <lineage>
        <taxon>Bacteria</taxon>
        <taxon>Bacillati</taxon>
        <taxon>Bacillota</taxon>
        <taxon>Clostridia</taxon>
        <taxon>Lachnospirales</taxon>
        <taxon>Lachnospiraceae</taxon>
        <taxon>Butyribacter</taxon>
    </lineage>
</organism>
<sequence length="491" mass="53761">MSRELRTAKMKKSSGGIKKSFTNKKFKSGAYSSFITILVIAIVVVVNLVFGKLDLSSDLSSNSLFTLSKDTKKALKSAKNSVTLYYLVTDGKETEYIEKVLDQYPKASSKVKLKKIDPVVNPGFASKYLSESEAGSVAQNDVIVVNDSTKNSSYVQNTDMYYSNTDYSSYTQSSGEYYLDVEGKITSAIQKVLAEKKTKMYILKGHDEQEVGTTMSTSFSKMNIDTDELTLYSEDKVPSDCDILLINGATKDISKEEKNKILAYMKKGGNAVINLQYGTKDTPNLRALLKYYGLNEQIGSVCETQGNYYNYVNSVIPTLDSSNEIASGVSGVVVMPSPVGISKFKGARKSLTISEFMTTSKGSYLKLDTSSGKAAKEKGDIDGPFAMGVSVTDKIDDNKSAKLVVYASAYAFSDDVISTNQLDNGSLFTNAVKSLSNSDVEETSINAKSLSYTYVSLTQGTQFFWATVIIIIIPVGLLITGFAIWFSRRRK</sequence>
<dbReference type="RefSeq" id="WP_055943685.1">
    <property type="nucleotide sequence ID" value="NZ_LLKB01000005.1"/>
</dbReference>
<feature type="transmembrane region" description="Helical" evidence="1">
    <location>
        <begin position="28"/>
        <end position="50"/>
    </location>
</feature>
<feature type="domain" description="DUF7088" evidence="2">
    <location>
        <begin position="62"/>
        <end position="130"/>
    </location>
</feature>
<dbReference type="Pfam" id="PF23357">
    <property type="entry name" value="DUF7088"/>
    <property type="match status" value="1"/>
</dbReference>
<dbReference type="AlphaFoldDB" id="A0AAW3JQI3"/>
<feature type="transmembrane region" description="Helical" evidence="1">
    <location>
        <begin position="463"/>
        <end position="486"/>
    </location>
</feature>
<keyword evidence="1" id="KW-0812">Transmembrane</keyword>
<keyword evidence="1" id="KW-1133">Transmembrane helix</keyword>
<evidence type="ECO:0000256" key="1">
    <source>
        <dbReference type="SAM" id="Phobius"/>
    </source>
</evidence>
<accession>A0AAW3JQI3</accession>
<name>A0AAW3JQI3_9FIRM</name>
<protein>
    <recommendedName>
        <fullName evidence="2">DUF7088 domain-containing protein</fullName>
    </recommendedName>
</protein>
<evidence type="ECO:0000259" key="2">
    <source>
        <dbReference type="Pfam" id="PF23357"/>
    </source>
</evidence>
<comment type="caution">
    <text evidence="3">The sequence shown here is derived from an EMBL/GenBank/DDBJ whole genome shotgun (WGS) entry which is preliminary data.</text>
</comment>
<dbReference type="InterPro" id="IPR055396">
    <property type="entry name" value="DUF7088"/>
</dbReference>
<keyword evidence="4" id="KW-1185">Reference proteome</keyword>
<proteinExistence type="predicted"/>
<reference evidence="3 4" key="1">
    <citation type="submission" date="2015-10" db="EMBL/GenBank/DDBJ databases">
        <title>Butyribacter intestini gen. nov., sp. nov., a butyric acid-producing bacterium of the family Lachnospiraceae isolated from the human faeces.</title>
        <authorList>
            <person name="Zou Y."/>
            <person name="Xue W."/>
            <person name="Luo G."/>
            <person name="Lv M."/>
        </authorList>
    </citation>
    <scope>NUCLEOTIDE SEQUENCE [LARGE SCALE GENOMIC DNA]</scope>
    <source>
        <strain evidence="3 4">TF01-11</strain>
    </source>
</reference>
<evidence type="ECO:0000313" key="4">
    <source>
        <dbReference type="Proteomes" id="UP000050833"/>
    </source>
</evidence>
<gene>
    <name evidence="3" type="ORF">APZ18_08190</name>
</gene>
<dbReference type="EMBL" id="LLKB01000005">
    <property type="protein sequence ID" value="KQC84702.1"/>
    <property type="molecule type" value="Genomic_DNA"/>
</dbReference>